<protein>
    <recommendedName>
        <fullName evidence="8">Palmitoyltransferase</fullName>
        <ecNumber evidence="8">2.3.1.225</ecNumber>
    </recommendedName>
</protein>
<comment type="catalytic activity">
    <reaction evidence="8">
        <text>L-cysteinyl-[protein] + hexadecanoyl-CoA = S-hexadecanoyl-L-cysteinyl-[protein] + CoA</text>
        <dbReference type="Rhea" id="RHEA:36683"/>
        <dbReference type="Rhea" id="RHEA-COMP:10131"/>
        <dbReference type="Rhea" id="RHEA-COMP:11032"/>
        <dbReference type="ChEBI" id="CHEBI:29950"/>
        <dbReference type="ChEBI" id="CHEBI:57287"/>
        <dbReference type="ChEBI" id="CHEBI:57379"/>
        <dbReference type="ChEBI" id="CHEBI:74151"/>
        <dbReference type="EC" id="2.3.1.225"/>
    </reaction>
</comment>
<comment type="similarity">
    <text evidence="7">Belongs to the DHHC palmitoyltransferase family. PFA5 subfamily.</text>
</comment>
<comment type="domain">
    <text evidence="8">The DHHC domain is required for palmitoyltransferase activity.</text>
</comment>
<dbReference type="GO" id="GO:0016020">
    <property type="term" value="C:membrane"/>
    <property type="evidence" value="ECO:0007669"/>
    <property type="project" value="UniProtKB-SubCell"/>
</dbReference>
<evidence type="ECO:0000259" key="9">
    <source>
        <dbReference type="Pfam" id="PF01529"/>
    </source>
</evidence>
<keyword evidence="11" id="KW-1185">Reference proteome</keyword>
<name>A0A8S1SYX0_PAROT</name>
<dbReference type="EMBL" id="CAJJDP010000016">
    <property type="protein sequence ID" value="CAD8144598.1"/>
    <property type="molecule type" value="Genomic_DNA"/>
</dbReference>
<dbReference type="OMA" id="YVERAFH"/>
<dbReference type="PANTHER" id="PTHR22883">
    <property type="entry name" value="ZINC FINGER DHHC DOMAIN CONTAINING PROTEIN"/>
    <property type="match status" value="1"/>
</dbReference>
<evidence type="ECO:0000256" key="3">
    <source>
        <dbReference type="ARBA" id="ARBA00022692"/>
    </source>
</evidence>
<dbReference type="InterPro" id="IPR039859">
    <property type="entry name" value="PFA4/ZDH16/20/ERF2-like"/>
</dbReference>
<proteinExistence type="inferred from homology"/>
<dbReference type="OrthoDB" id="4096362at2759"/>
<reference evidence="10" key="1">
    <citation type="submission" date="2021-01" db="EMBL/GenBank/DDBJ databases">
        <authorList>
            <consortium name="Genoscope - CEA"/>
            <person name="William W."/>
        </authorList>
    </citation>
    <scope>NUCLEOTIDE SEQUENCE</scope>
</reference>
<feature type="transmembrane region" description="Helical" evidence="8">
    <location>
        <begin position="88"/>
        <end position="110"/>
    </location>
</feature>
<dbReference type="PROSITE" id="PS50216">
    <property type="entry name" value="DHHC"/>
    <property type="match status" value="1"/>
</dbReference>
<feature type="transmembrane region" description="Helical" evidence="8">
    <location>
        <begin position="61"/>
        <end position="81"/>
    </location>
</feature>
<dbReference type="GO" id="GO:0005783">
    <property type="term" value="C:endoplasmic reticulum"/>
    <property type="evidence" value="ECO:0007669"/>
    <property type="project" value="TreeGrafter"/>
</dbReference>
<dbReference type="GO" id="GO:0006612">
    <property type="term" value="P:protein targeting to membrane"/>
    <property type="evidence" value="ECO:0007669"/>
    <property type="project" value="TreeGrafter"/>
</dbReference>
<feature type="domain" description="Palmitoyltransferase DHHC" evidence="9">
    <location>
        <begin position="132"/>
        <end position="206"/>
    </location>
</feature>
<comment type="caution">
    <text evidence="10">The sequence shown here is derived from an EMBL/GenBank/DDBJ whole genome shotgun (WGS) entry which is preliminary data.</text>
</comment>
<evidence type="ECO:0000256" key="5">
    <source>
        <dbReference type="ARBA" id="ARBA00023136"/>
    </source>
</evidence>
<keyword evidence="5 8" id="KW-0472">Membrane</keyword>
<evidence type="ECO:0000256" key="4">
    <source>
        <dbReference type="ARBA" id="ARBA00022989"/>
    </source>
</evidence>
<evidence type="ECO:0000256" key="2">
    <source>
        <dbReference type="ARBA" id="ARBA00022679"/>
    </source>
</evidence>
<keyword evidence="4 8" id="KW-1133">Transmembrane helix</keyword>
<keyword evidence="3 8" id="KW-0812">Transmembrane</keyword>
<dbReference type="AlphaFoldDB" id="A0A8S1SYX0"/>
<dbReference type="PANTHER" id="PTHR22883:SF23">
    <property type="entry name" value="PALMITOYLTRANSFERASE ZDHHC6"/>
    <property type="match status" value="1"/>
</dbReference>
<keyword evidence="2 8" id="KW-0808">Transferase</keyword>
<comment type="subcellular location">
    <subcellularLocation>
        <location evidence="1">Membrane</location>
        <topology evidence="1">Multi-pass membrane protein</topology>
    </subcellularLocation>
</comment>
<evidence type="ECO:0000256" key="7">
    <source>
        <dbReference type="ARBA" id="ARBA00038298"/>
    </source>
</evidence>
<dbReference type="EC" id="2.3.1.225" evidence="8"/>
<evidence type="ECO:0000313" key="11">
    <source>
        <dbReference type="Proteomes" id="UP000683925"/>
    </source>
</evidence>
<organism evidence="10 11">
    <name type="scientific">Paramecium octaurelia</name>
    <dbReference type="NCBI Taxonomy" id="43137"/>
    <lineage>
        <taxon>Eukaryota</taxon>
        <taxon>Sar</taxon>
        <taxon>Alveolata</taxon>
        <taxon>Ciliophora</taxon>
        <taxon>Intramacronucleata</taxon>
        <taxon>Oligohymenophorea</taxon>
        <taxon>Peniculida</taxon>
        <taxon>Parameciidae</taxon>
        <taxon>Paramecium</taxon>
    </lineage>
</organism>
<dbReference type="GO" id="GO:0005794">
    <property type="term" value="C:Golgi apparatus"/>
    <property type="evidence" value="ECO:0007669"/>
    <property type="project" value="TreeGrafter"/>
</dbReference>
<evidence type="ECO:0000256" key="8">
    <source>
        <dbReference type="RuleBase" id="RU079119"/>
    </source>
</evidence>
<dbReference type="Pfam" id="PF01529">
    <property type="entry name" value="DHHC"/>
    <property type="match status" value="1"/>
</dbReference>
<gene>
    <name evidence="10" type="ORF">POCTA_138.1.T0160235</name>
</gene>
<evidence type="ECO:0000313" key="10">
    <source>
        <dbReference type="EMBL" id="CAD8144598.1"/>
    </source>
</evidence>
<dbReference type="InterPro" id="IPR001594">
    <property type="entry name" value="Palmitoyltrfase_DHHC"/>
</dbReference>
<keyword evidence="6 8" id="KW-0012">Acyltransferase</keyword>
<dbReference type="Proteomes" id="UP000683925">
    <property type="component" value="Unassembled WGS sequence"/>
</dbReference>
<feature type="transmembrane region" description="Helical" evidence="8">
    <location>
        <begin position="178"/>
        <end position="198"/>
    </location>
</feature>
<dbReference type="GO" id="GO:0019706">
    <property type="term" value="F:protein-cysteine S-palmitoyltransferase activity"/>
    <property type="evidence" value="ECO:0007669"/>
    <property type="project" value="UniProtKB-EC"/>
</dbReference>
<evidence type="ECO:0000256" key="1">
    <source>
        <dbReference type="ARBA" id="ARBA00004141"/>
    </source>
</evidence>
<accession>A0A8S1SYX0</accession>
<sequence length="211" mass="24676">MLNQKERHSKVEEDDFTLNTSSAEPLELDDHYTKQKSIAWGRCHPMMFRKGSPTVVIGPHWPLFICAFLSFFIMGVLFIFLRINEDPFIFYTTLIISINQCISYLIVALINPGIANIERVDIEKNQETSQKTWYCKVCKLIQSKETQHCQDCDICIQEFDHHCPWTGKCIGKGNIKQFYYFIISSIVFMIFNLVLILLKIKEQDSRAHQQQ</sequence>
<evidence type="ECO:0000256" key="6">
    <source>
        <dbReference type="ARBA" id="ARBA00023315"/>
    </source>
</evidence>